<dbReference type="PANTHER" id="PTHR33371:SF16">
    <property type="entry name" value="MCE-FAMILY PROTEIN MCE3F"/>
    <property type="match status" value="1"/>
</dbReference>
<keyword evidence="2" id="KW-1133">Transmembrane helix</keyword>
<feature type="domain" description="Mce/MlaD" evidence="3">
    <location>
        <begin position="44"/>
        <end position="118"/>
    </location>
</feature>
<dbReference type="Pfam" id="PF02470">
    <property type="entry name" value="MlaD"/>
    <property type="match status" value="1"/>
</dbReference>
<proteinExistence type="predicted"/>
<evidence type="ECO:0000259" key="4">
    <source>
        <dbReference type="Pfam" id="PF11887"/>
    </source>
</evidence>
<organism evidence="5 6">
    <name type="scientific">Gordonia jacobaea</name>
    <dbReference type="NCBI Taxonomy" id="122202"/>
    <lineage>
        <taxon>Bacteria</taxon>
        <taxon>Bacillati</taxon>
        <taxon>Actinomycetota</taxon>
        <taxon>Actinomycetes</taxon>
        <taxon>Mycobacteriales</taxon>
        <taxon>Gordoniaceae</taxon>
        <taxon>Gordonia</taxon>
    </lineage>
</organism>
<keyword evidence="2" id="KW-0812">Transmembrane</keyword>
<name>A0ABR5IDR1_9ACTN</name>
<dbReference type="Proteomes" id="UP000037247">
    <property type="component" value="Unassembled WGS sequence"/>
</dbReference>
<feature type="domain" description="Mammalian cell entry C-terminal" evidence="4">
    <location>
        <begin position="127"/>
        <end position="301"/>
    </location>
</feature>
<evidence type="ECO:0000313" key="5">
    <source>
        <dbReference type="EMBL" id="KNA91875.1"/>
    </source>
</evidence>
<gene>
    <name evidence="5" type="ORF">ABW18_06600</name>
</gene>
<dbReference type="InterPro" id="IPR003399">
    <property type="entry name" value="Mce/MlaD"/>
</dbReference>
<keyword evidence="2" id="KW-0472">Membrane</keyword>
<comment type="caution">
    <text evidence="5">The sequence shown here is derived from an EMBL/GenBank/DDBJ whole genome shotgun (WGS) entry which is preliminary data.</text>
</comment>
<dbReference type="RefSeq" id="WP_049698214.1">
    <property type="nucleotide sequence ID" value="NZ_JAQDQF010000005.1"/>
</dbReference>
<evidence type="ECO:0000256" key="1">
    <source>
        <dbReference type="SAM" id="MobiDB-lite"/>
    </source>
</evidence>
<dbReference type="PANTHER" id="PTHR33371">
    <property type="entry name" value="INTERMEMBRANE PHOSPHOLIPID TRANSPORT SYSTEM BINDING PROTEIN MLAD-RELATED"/>
    <property type="match status" value="1"/>
</dbReference>
<feature type="region of interest" description="Disordered" evidence="1">
    <location>
        <begin position="358"/>
        <end position="390"/>
    </location>
</feature>
<evidence type="ECO:0000259" key="3">
    <source>
        <dbReference type="Pfam" id="PF02470"/>
    </source>
</evidence>
<dbReference type="InterPro" id="IPR024516">
    <property type="entry name" value="Mce_C"/>
</dbReference>
<evidence type="ECO:0000313" key="6">
    <source>
        <dbReference type="Proteomes" id="UP000037247"/>
    </source>
</evidence>
<accession>A0ABR5IDR1</accession>
<dbReference type="InterPro" id="IPR052336">
    <property type="entry name" value="MlaD_Phospholipid_Transporter"/>
</dbReference>
<sequence length="390" mass="41441">MLRMITWLRKHSSLLGNIGLVVVMLVGLAYIGFGALSWRPWQGSYHLTVNFPISGGLQDSSRVTLRGVNIGKVESLRVQPQSVQANLTIDDDVKINRNSLVSALGLSAAGEQYVDFTPTTSSGPYFTDGDTIEVNQTHVTAPFPALLESSLNVISQIDPVKLRATVSSLDTALTPEAGQTNQLRVFFDAAGTVFTDLRRVLPETTKLIQQTGTILATTANVQPDLGTAVSGASAVVNSAVAANGELNTLLGKGPAQLTSLSGSLSQIRDPLTGVVQQVADIARQGALRAPALATLLPSIRDASYISQDMFHDGAWWVMASIFPRPYCNYAVTPIRPTKVLETVIPTNLYCVTEDKNQQIRGSANAPRPPGDDTAGPALGADPNARTVPLG</sequence>
<keyword evidence="6" id="KW-1185">Reference proteome</keyword>
<reference evidence="5 6" key="1">
    <citation type="submission" date="2015-05" db="EMBL/GenBank/DDBJ databases">
        <title>Draft genome sequence of the bacterium Gordonia jacobaea a new member of the Gordonia genus.</title>
        <authorList>
            <person name="Jimenez-Galisteo G."/>
            <person name="Dominguez A."/>
            <person name="Munoz E."/>
            <person name="Vinas M."/>
        </authorList>
    </citation>
    <scope>NUCLEOTIDE SEQUENCE [LARGE SCALE GENOMIC DNA]</scope>
    <source>
        <strain evidence="6">mv1</strain>
    </source>
</reference>
<evidence type="ECO:0000256" key="2">
    <source>
        <dbReference type="SAM" id="Phobius"/>
    </source>
</evidence>
<dbReference type="Pfam" id="PF11887">
    <property type="entry name" value="Mce4_CUP1"/>
    <property type="match status" value="1"/>
</dbReference>
<dbReference type="EMBL" id="LDTZ01000015">
    <property type="protein sequence ID" value="KNA91875.1"/>
    <property type="molecule type" value="Genomic_DNA"/>
</dbReference>
<feature type="transmembrane region" description="Helical" evidence="2">
    <location>
        <begin position="12"/>
        <end position="38"/>
    </location>
</feature>
<protein>
    <submittedName>
        <fullName evidence="5">Virulence factor Mce</fullName>
    </submittedName>
</protein>